<keyword evidence="1" id="KW-1133">Transmembrane helix</keyword>
<keyword evidence="1" id="KW-0812">Transmembrane</keyword>
<keyword evidence="3" id="KW-1185">Reference proteome</keyword>
<accession>A0A8J2Z0I9</accession>
<comment type="caution">
    <text evidence="2">The sequence shown here is derived from an EMBL/GenBank/DDBJ whole genome shotgun (WGS) entry which is preliminary data.</text>
</comment>
<dbReference type="EMBL" id="BMJQ01000025">
    <property type="protein sequence ID" value="GGF47278.1"/>
    <property type="molecule type" value="Genomic_DNA"/>
</dbReference>
<dbReference type="RefSeq" id="WP_189052090.1">
    <property type="nucleotide sequence ID" value="NZ_BMJQ01000025.1"/>
</dbReference>
<keyword evidence="1" id="KW-0472">Membrane</keyword>
<reference evidence="2" key="1">
    <citation type="journal article" date="2014" name="Int. J. Syst. Evol. Microbiol.">
        <title>Complete genome sequence of Corynebacterium casei LMG S-19264T (=DSM 44701T), isolated from a smear-ripened cheese.</title>
        <authorList>
            <consortium name="US DOE Joint Genome Institute (JGI-PGF)"/>
            <person name="Walter F."/>
            <person name="Albersmeier A."/>
            <person name="Kalinowski J."/>
            <person name="Ruckert C."/>
        </authorList>
    </citation>
    <scope>NUCLEOTIDE SEQUENCE</scope>
    <source>
        <strain evidence="2">CGMCC 1.15725</strain>
    </source>
</reference>
<gene>
    <name evidence="2" type="ORF">GCM10011611_62130</name>
</gene>
<organism evidence="2 3">
    <name type="scientific">Aliidongia dinghuensis</name>
    <dbReference type="NCBI Taxonomy" id="1867774"/>
    <lineage>
        <taxon>Bacteria</taxon>
        <taxon>Pseudomonadati</taxon>
        <taxon>Pseudomonadota</taxon>
        <taxon>Alphaproteobacteria</taxon>
        <taxon>Rhodospirillales</taxon>
        <taxon>Dongiaceae</taxon>
        <taxon>Aliidongia</taxon>
    </lineage>
</organism>
<evidence type="ECO:0000256" key="1">
    <source>
        <dbReference type="SAM" id="Phobius"/>
    </source>
</evidence>
<reference evidence="2" key="2">
    <citation type="submission" date="2020-09" db="EMBL/GenBank/DDBJ databases">
        <authorList>
            <person name="Sun Q."/>
            <person name="Zhou Y."/>
        </authorList>
    </citation>
    <scope>NUCLEOTIDE SEQUENCE</scope>
    <source>
        <strain evidence="2">CGMCC 1.15725</strain>
    </source>
</reference>
<proteinExistence type="predicted"/>
<feature type="transmembrane region" description="Helical" evidence="1">
    <location>
        <begin position="111"/>
        <end position="130"/>
    </location>
</feature>
<sequence>MKAAGQSTVSVWIVRHTALVWFGIFLNALFIIPLLFFPRWMLDLFSIPLEQLIWARESAGLLMIISAFYVPAAVDFGRYRANAYIAIFPSRTFGATFFFFAVVLFGQPPGFLSISFVDAFIGSTTFYCLLRIKALERQHSESGVIR</sequence>
<dbReference type="AlphaFoldDB" id="A0A8J2Z0I9"/>
<evidence type="ECO:0000313" key="2">
    <source>
        <dbReference type="EMBL" id="GGF47278.1"/>
    </source>
</evidence>
<feature type="transmembrane region" description="Helical" evidence="1">
    <location>
        <begin position="12"/>
        <end position="38"/>
    </location>
</feature>
<feature type="transmembrane region" description="Helical" evidence="1">
    <location>
        <begin position="83"/>
        <end position="105"/>
    </location>
</feature>
<protein>
    <submittedName>
        <fullName evidence="2">Uncharacterized protein</fullName>
    </submittedName>
</protein>
<feature type="transmembrane region" description="Helical" evidence="1">
    <location>
        <begin position="58"/>
        <end position="76"/>
    </location>
</feature>
<name>A0A8J2Z0I9_9PROT</name>
<dbReference type="Proteomes" id="UP000646365">
    <property type="component" value="Unassembled WGS sequence"/>
</dbReference>
<evidence type="ECO:0000313" key="3">
    <source>
        <dbReference type="Proteomes" id="UP000646365"/>
    </source>
</evidence>